<evidence type="ECO:0000256" key="1">
    <source>
        <dbReference type="PIRSR" id="PIRSR605019-1"/>
    </source>
</evidence>
<dbReference type="InterPro" id="IPR005019">
    <property type="entry name" value="Adenine_glyco"/>
</dbReference>
<dbReference type="InterPro" id="IPR011257">
    <property type="entry name" value="DNA_glycosylase"/>
</dbReference>
<dbReference type="GO" id="GO:0008725">
    <property type="term" value="F:DNA-3-methyladenine glycosylase activity"/>
    <property type="evidence" value="ECO:0007669"/>
    <property type="project" value="InterPro"/>
</dbReference>
<feature type="binding site" evidence="1">
    <location>
        <position position="45"/>
    </location>
    <ligand>
        <name>Zn(2+)</name>
        <dbReference type="ChEBI" id="CHEBI:29105"/>
    </ligand>
</feature>
<dbReference type="Gene3D" id="1.10.340.30">
    <property type="entry name" value="Hypothetical protein, domain 2"/>
    <property type="match status" value="1"/>
</dbReference>
<dbReference type="PANTHER" id="PTHR31116">
    <property type="entry name" value="OS04G0501200 PROTEIN"/>
    <property type="match status" value="1"/>
</dbReference>
<keyword evidence="1" id="KW-0862">Zinc</keyword>
<reference evidence="2 3" key="1">
    <citation type="journal article" date="2018" name="PLoS Genet.">
        <title>Population sequencing reveals clonal diversity and ancestral inbreeding in the grapevine cultivar Chardonnay.</title>
        <authorList>
            <person name="Roach M.J."/>
            <person name="Johnson D.L."/>
            <person name="Bohlmann J."/>
            <person name="van Vuuren H.J."/>
            <person name="Jones S.J."/>
            <person name="Pretorius I.S."/>
            <person name="Schmidt S.A."/>
            <person name="Borneman A.R."/>
        </authorList>
    </citation>
    <scope>NUCLEOTIDE SEQUENCE [LARGE SCALE GENOMIC DNA]</scope>
    <source>
        <strain evidence="3">cv. Chardonnay</strain>
        <tissue evidence="2">Leaf</tissue>
    </source>
</reference>
<dbReference type="Proteomes" id="UP000288805">
    <property type="component" value="Unassembled WGS sequence"/>
</dbReference>
<dbReference type="Pfam" id="PF03352">
    <property type="entry name" value="Adenine_glyco"/>
    <property type="match status" value="1"/>
</dbReference>
<comment type="caution">
    <text evidence="2">The sequence shown here is derived from an EMBL/GenBank/DDBJ whole genome shotgun (WGS) entry which is preliminary data.</text>
</comment>
<dbReference type="OrthoDB" id="3941538at2759"/>
<name>A0A438HL67_VITVI</name>
<dbReference type="SUPFAM" id="SSF48150">
    <property type="entry name" value="DNA-glycosylase"/>
    <property type="match status" value="1"/>
</dbReference>
<organism evidence="2 3">
    <name type="scientific">Vitis vinifera</name>
    <name type="common">Grape</name>
    <dbReference type="NCBI Taxonomy" id="29760"/>
    <lineage>
        <taxon>Eukaryota</taxon>
        <taxon>Viridiplantae</taxon>
        <taxon>Streptophyta</taxon>
        <taxon>Embryophyta</taxon>
        <taxon>Tracheophyta</taxon>
        <taxon>Spermatophyta</taxon>
        <taxon>Magnoliopsida</taxon>
        <taxon>eudicotyledons</taxon>
        <taxon>Gunneridae</taxon>
        <taxon>Pentapetalae</taxon>
        <taxon>rosids</taxon>
        <taxon>Vitales</taxon>
        <taxon>Vitaceae</taxon>
        <taxon>Viteae</taxon>
        <taxon>Vitis</taxon>
    </lineage>
</organism>
<evidence type="ECO:0000313" key="2">
    <source>
        <dbReference type="EMBL" id="RVW85225.1"/>
    </source>
</evidence>
<sequence>MNSSAGVTHYILGVEVRRLPWRVTALHLCHLGFSVYKDPCYAAFHDEEWGVPVHDDKRHFELLVLSGALAELTWPAILQKRHIFREVFLEFDPIAVSKLNEKKIVTPGSPATSLVSDLKLRSVIENARQICKIIGEFGSFDQYIWGFVNHKPMVGRFRYPRQVPVKTAKADVISKDLVRRGFRSVGPTVIYVFMQVAGITNDHLTSCFRFQECVDAWENRVQGKQPENINDLGLARAMGDLNLSSK</sequence>
<dbReference type="EMBL" id="QGNW01000206">
    <property type="protein sequence ID" value="RVW85225.1"/>
    <property type="molecule type" value="Genomic_DNA"/>
</dbReference>
<accession>A0A438HL67</accession>
<dbReference type="GO" id="GO:0046872">
    <property type="term" value="F:metal ion binding"/>
    <property type="evidence" value="ECO:0007669"/>
    <property type="project" value="UniProtKB-KW"/>
</dbReference>
<dbReference type="AlphaFoldDB" id="A0A438HL67"/>
<keyword evidence="1" id="KW-0479">Metal-binding</keyword>
<proteinExistence type="predicted"/>
<dbReference type="GO" id="GO:0006284">
    <property type="term" value="P:base-excision repair"/>
    <property type="evidence" value="ECO:0007669"/>
    <property type="project" value="InterPro"/>
</dbReference>
<protein>
    <submittedName>
        <fullName evidence="2">Putative GMP synthase</fullName>
    </submittedName>
</protein>
<evidence type="ECO:0000313" key="3">
    <source>
        <dbReference type="Proteomes" id="UP000288805"/>
    </source>
</evidence>
<dbReference type="PANTHER" id="PTHR31116:SF5">
    <property type="entry name" value="OS06G0649800 PROTEIN"/>
    <property type="match status" value="1"/>
</dbReference>
<gene>
    <name evidence="2" type="primary">guaA_5</name>
    <name evidence="2" type="ORF">CK203_046608</name>
</gene>
<feature type="binding site" evidence="1">
    <location>
        <position position="203"/>
    </location>
    <ligand>
        <name>Zn(2+)</name>
        <dbReference type="ChEBI" id="CHEBI:29105"/>
    </ligand>
</feature>
<feature type="binding site" evidence="1">
    <location>
        <position position="207"/>
    </location>
    <ligand>
        <name>Zn(2+)</name>
        <dbReference type="ChEBI" id="CHEBI:29105"/>
    </ligand>
</feature>